<reference evidence="1" key="1">
    <citation type="submission" date="2018-09" db="EMBL/GenBank/DDBJ databases">
        <title>A genomic encyclopedia of anaerobic methanotrophic archaea.</title>
        <authorList>
            <person name="Skennerton C.T."/>
            <person name="Chadwick G.L."/>
            <person name="Laso-Perez R."/>
            <person name="Leu A.O."/>
            <person name="Speth D.R."/>
            <person name="Yu H."/>
            <person name="Morgan-Lang C."/>
            <person name="Hatzenpichler R."/>
            <person name="Goudeau D."/>
            <person name="Malmstrom R."/>
            <person name="Woyke T."/>
            <person name="Hallam S."/>
            <person name="Tyson G.W."/>
            <person name="Wegener G."/>
            <person name="Boetius A."/>
            <person name="Orphan V.J."/>
        </authorList>
    </citation>
    <scope>NUCLEOTIDE SEQUENCE</scope>
    <source>
        <strain evidence="1">CONS3730D10UFb2</strain>
    </source>
</reference>
<name>A0AC61SAN6_9EURY</name>
<gene>
    <name evidence="1" type="ORF">C5S46_04220</name>
</gene>
<keyword evidence="1" id="KW-0560">Oxidoreductase</keyword>
<sequence length="477" mass="52391">MELTDNALKVLKRRYLLKDRYGNVIETPEQMFSRVASYVASADLIYHERTDSGEEFYNVMVNLEFLPNSPTLMNAGTDIQQLAACFVLPVDDSLEDIFETVKTAALIHQSGGGTGFNFSRLRPARDIVGTTGGIASGPVSFMGVFDAATRAVRQGGRRRGANMGVLRVDHPDIIEFITAKCQPGVLTNFNLSVAVTDRFMGAVEKGESYELINPRTGKVSAQKDAIEVFNLMVESAWSCGEPGILFIDRMNRDNPTPEIGIIEATNPCGEQPLLAYEACNLGSINLTKMITDGRIDYDKFGRTIDIAIRFLDNVIDLEEFGLDKITHMVKGNRKIGLGVMGFADMLIRLGIPYNSTDAIKVAEEVMGFIDQRAVQASEEIAKRRGVFKNFIGSTYDRSNGARVRNATLITIAPTGTISIIAGCSSGIEPIYAVSYIRTVMEGEKLTFTDPYFEYIAKREGFYSAELMRCVAAVGSVS</sequence>
<dbReference type="EMBL" id="QYBA01000136">
    <property type="protein sequence ID" value="TKY91736.1"/>
    <property type="molecule type" value="Genomic_DNA"/>
</dbReference>
<evidence type="ECO:0000313" key="2">
    <source>
        <dbReference type="Proteomes" id="UP000315423"/>
    </source>
</evidence>
<feature type="non-terminal residue" evidence="1">
    <location>
        <position position="477"/>
    </location>
</feature>
<protein>
    <submittedName>
        <fullName evidence="1">Adenosylcobalamin-dependent ribonucleoside-diphosphate reductase</fullName>
        <ecNumber evidence="1">1.17.4.1</ecNumber>
    </submittedName>
</protein>
<organism evidence="1 2">
    <name type="scientific">Candidatus Methanomarinus sp</name>
    <dbReference type="NCBI Taxonomy" id="3386244"/>
    <lineage>
        <taxon>Archaea</taxon>
        <taxon>Methanobacteriati</taxon>
        <taxon>Methanobacteriota</taxon>
        <taxon>Stenosarchaea group</taxon>
        <taxon>Methanomicrobia</taxon>
        <taxon>Methanosarcinales</taxon>
        <taxon>ANME-2 cluster</taxon>
        <taxon>Candidatus Methanocomedenaceae</taxon>
        <taxon>Candidatus Methanomarinus</taxon>
    </lineage>
</organism>
<dbReference type="Proteomes" id="UP000315423">
    <property type="component" value="Unassembled WGS sequence"/>
</dbReference>
<evidence type="ECO:0000313" key="1">
    <source>
        <dbReference type="EMBL" id="TKY91736.1"/>
    </source>
</evidence>
<dbReference type="EC" id="1.17.4.1" evidence="1"/>
<accession>A0AC61SAN6</accession>
<comment type="caution">
    <text evidence="1">The sequence shown here is derived from an EMBL/GenBank/DDBJ whole genome shotgun (WGS) entry which is preliminary data.</text>
</comment>
<proteinExistence type="predicted"/>